<dbReference type="GeneID" id="89588482"/>
<feature type="binding site" evidence="9">
    <location>
        <position position="163"/>
    </location>
    <ligand>
        <name>Zn(2+)</name>
        <dbReference type="ChEBI" id="CHEBI:29105"/>
        <label>1</label>
    </ligand>
</feature>
<dbReference type="AlphaFoldDB" id="A0A0R2HYL9"/>
<comment type="cofactor">
    <cofactor evidence="1">
        <name>Zn(2+)</name>
        <dbReference type="ChEBI" id="CHEBI:29105"/>
    </cofactor>
</comment>
<comment type="similarity">
    <text evidence="7">Belongs to the peptidase M42 family.</text>
</comment>
<dbReference type="InterPro" id="IPR002933">
    <property type="entry name" value="Peptidase_M20"/>
</dbReference>
<accession>A0A0R2HYL9</accession>
<dbReference type="GO" id="GO:0004177">
    <property type="term" value="F:aminopeptidase activity"/>
    <property type="evidence" value="ECO:0007669"/>
    <property type="project" value="UniProtKB-UniRule"/>
</dbReference>
<keyword evidence="4" id="KW-0378">Hydrolase</keyword>
<reference evidence="11 12" key="1">
    <citation type="journal article" date="2015" name="Genome Announc.">
        <title>Expanding the biotechnology potential of lactobacilli through comparative genomics of 213 strains and associated genera.</title>
        <authorList>
            <person name="Sun Z."/>
            <person name="Harris H.M."/>
            <person name="McCann A."/>
            <person name="Guo C."/>
            <person name="Argimon S."/>
            <person name="Zhang W."/>
            <person name="Yang X."/>
            <person name="Jeffery I.B."/>
            <person name="Cooney J.C."/>
            <person name="Kagawa T.F."/>
            <person name="Liu W."/>
            <person name="Song Y."/>
            <person name="Salvetti E."/>
            <person name="Wrobel A."/>
            <person name="Rasinkangas P."/>
            <person name="Parkhill J."/>
            <person name="Rea M.C."/>
            <person name="O'Sullivan O."/>
            <person name="Ritari J."/>
            <person name="Douillard F.P."/>
            <person name="Paul Ross R."/>
            <person name="Yang R."/>
            <person name="Briner A.E."/>
            <person name="Felis G.E."/>
            <person name="de Vos W.M."/>
            <person name="Barrangou R."/>
            <person name="Klaenhammer T.R."/>
            <person name="Caufield P.W."/>
            <person name="Cui Y."/>
            <person name="Zhang H."/>
            <person name="O'Toole P.W."/>
        </authorList>
    </citation>
    <scope>NUCLEOTIDE SEQUENCE [LARGE SCALE GENOMIC DNA]</scope>
    <source>
        <strain evidence="11 12">DSM 20623</strain>
    </source>
</reference>
<dbReference type="PATRIC" id="fig|1449336.4.peg.1600"/>
<feature type="binding site" evidence="9">
    <location>
        <position position="140"/>
    </location>
    <ligand>
        <name>Zn(2+)</name>
        <dbReference type="ChEBI" id="CHEBI:29105"/>
        <label>2</label>
    </ligand>
</feature>
<evidence type="ECO:0000256" key="8">
    <source>
        <dbReference type="PIRSR" id="PIRSR001123-1"/>
    </source>
</evidence>
<keyword evidence="5" id="KW-0862">Zinc</keyword>
<keyword evidence="6" id="KW-0482">Metalloprotease</keyword>
<dbReference type="GO" id="GO:0046872">
    <property type="term" value="F:metal ion binding"/>
    <property type="evidence" value="ECO:0007669"/>
    <property type="project" value="UniProtKB-UniRule"/>
</dbReference>
<dbReference type="NCBIfam" id="TIGR01883">
    <property type="entry name" value="PepT-like"/>
    <property type="match status" value="1"/>
</dbReference>
<dbReference type="SUPFAM" id="SSF55031">
    <property type="entry name" value="Bacterial exopeptidase dimerisation domain"/>
    <property type="match status" value="1"/>
</dbReference>
<evidence type="ECO:0000313" key="11">
    <source>
        <dbReference type="EMBL" id="KRN56454.1"/>
    </source>
</evidence>
<protein>
    <submittedName>
        <fullName evidence="11">Deacylase</fullName>
    </submittedName>
</protein>
<dbReference type="GO" id="GO:0008237">
    <property type="term" value="F:metallopeptidase activity"/>
    <property type="evidence" value="ECO:0007669"/>
    <property type="project" value="UniProtKB-KW"/>
</dbReference>
<feature type="binding site" evidence="9">
    <location>
        <position position="106"/>
    </location>
    <ligand>
        <name>Zn(2+)</name>
        <dbReference type="ChEBI" id="CHEBI:29105"/>
        <label>2</label>
    </ligand>
</feature>
<dbReference type="InterPro" id="IPR010162">
    <property type="entry name" value="PepT-like"/>
</dbReference>
<evidence type="ECO:0000256" key="4">
    <source>
        <dbReference type="ARBA" id="ARBA00022801"/>
    </source>
</evidence>
<feature type="binding site" evidence="9">
    <location>
        <position position="106"/>
    </location>
    <ligand>
        <name>Zn(2+)</name>
        <dbReference type="ChEBI" id="CHEBI:29105"/>
        <label>1</label>
    </ligand>
</feature>
<dbReference type="SUPFAM" id="SSF53187">
    <property type="entry name" value="Zn-dependent exopeptidases"/>
    <property type="match status" value="1"/>
</dbReference>
<dbReference type="EMBL" id="JQBS01000032">
    <property type="protein sequence ID" value="KRN56454.1"/>
    <property type="molecule type" value="Genomic_DNA"/>
</dbReference>
<evidence type="ECO:0000256" key="3">
    <source>
        <dbReference type="ARBA" id="ARBA00022723"/>
    </source>
</evidence>
<dbReference type="PANTHER" id="PTHR42994">
    <property type="entry name" value="PEPTIDASE T"/>
    <property type="match status" value="1"/>
</dbReference>
<dbReference type="Gene3D" id="3.30.70.360">
    <property type="match status" value="1"/>
</dbReference>
<dbReference type="PROSITE" id="PS00759">
    <property type="entry name" value="ARGE_DAPE_CPG2_2"/>
    <property type="match status" value="1"/>
</dbReference>
<comment type="caution">
    <text evidence="11">The sequence shown here is derived from an EMBL/GenBank/DDBJ whole genome shotgun (WGS) entry which is preliminary data.</text>
</comment>
<dbReference type="InterPro" id="IPR008007">
    <property type="entry name" value="Peptidase_M42"/>
</dbReference>
<evidence type="ECO:0000256" key="6">
    <source>
        <dbReference type="ARBA" id="ARBA00023049"/>
    </source>
</evidence>
<dbReference type="PANTHER" id="PTHR42994:SF2">
    <property type="entry name" value="PEPTIDASE"/>
    <property type="match status" value="1"/>
</dbReference>
<organism evidence="11 12">
    <name type="scientific">Carnobacterium divergens DSM 20623</name>
    <dbReference type="NCBI Taxonomy" id="1449336"/>
    <lineage>
        <taxon>Bacteria</taxon>
        <taxon>Bacillati</taxon>
        <taxon>Bacillota</taxon>
        <taxon>Bacilli</taxon>
        <taxon>Lactobacillales</taxon>
        <taxon>Carnobacteriaceae</taxon>
        <taxon>Carnobacterium</taxon>
    </lineage>
</organism>
<evidence type="ECO:0000256" key="7">
    <source>
        <dbReference type="PIRNR" id="PIRNR001123"/>
    </source>
</evidence>
<feature type="active site" description="Proton acceptor" evidence="8">
    <location>
        <position position="139"/>
    </location>
</feature>
<evidence type="ECO:0000256" key="2">
    <source>
        <dbReference type="ARBA" id="ARBA00022670"/>
    </source>
</evidence>
<dbReference type="InterPro" id="IPR036264">
    <property type="entry name" value="Bact_exopeptidase_dim_dom"/>
</dbReference>
<keyword evidence="12" id="KW-1185">Reference proteome</keyword>
<name>A0A0R2HYL9_CARDV</name>
<dbReference type="Pfam" id="PF07687">
    <property type="entry name" value="M20_dimer"/>
    <property type="match status" value="1"/>
</dbReference>
<keyword evidence="3 9" id="KW-0479">Metal-binding</keyword>
<comment type="cofactor">
    <cofactor evidence="9">
        <name>a divalent metal cation</name>
        <dbReference type="ChEBI" id="CHEBI:60240"/>
    </cofactor>
    <text evidence="9">Binds 2 divalent metal cations per subunit.</text>
</comment>
<dbReference type="InterPro" id="IPR001261">
    <property type="entry name" value="ArgE/DapE_CS"/>
</dbReference>
<evidence type="ECO:0000259" key="10">
    <source>
        <dbReference type="Pfam" id="PF07687"/>
    </source>
</evidence>
<feature type="domain" description="Peptidase M20 dimerisation" evidence="10">
    <location>
        <begin position="177"/>
        <end position="271"/>
    </location>
</feature>
<gene>
    <name evidence="11" type="ORF">IV74_GL001568</name>
</gene>
<sequence length="370" mass="39330">MEKKRVVETFIELVKMDSESKKEGPFQAFLKGKFERLGLEVYEDQTKEQTGLGANNLLCRLAKTKHDGTSLLFSCHVDTVSPGVGIEPIIKDNVLYSKGETILAADDKAGIAVMLELIQRIKEEAIPHGGLEFILSPGEEIGLVGANAFDCTLLESEIGFVLDNGGPVGSITVASPTLMGLDVEIKGKTAHAGLEPEKGVSAIEIAGIAIAKMKLGRLDEETTANIGTINGGVASNIVADEVKITAEARSISHEACVTQVEAMVAAFEDTAAAMGGSVTITQDTKSTGYRLTPEHTTVKLAAKALQKIGCQVNYDVSGGGSDANVFNSKGKEVANLSIGYEKIHTLDEYLPIDELEKAVELAVRLVKEVE</sequence>
<proteinExistence type="inferred from homology"/>
<keyword evidence="2" id="KW-0645">Protease</keyword>
<evidence type="ECO:0000256" key="1">
    <source>
        <dbReference type="ARBA" id="ARBA00001947"/>
    </source>
</evidence>
<dbReference type="Gene3D" id="3.40.630.10">
    <property type="entry name" value="Zn peptidases"/>
    <property type="match status" value="1"/>
</dbReference>
<dbReference type="RefSeq" id="WP_034570663.1">
    <property type="nucleotide sequence ID" value="NZ_JQBS01000032.1"/>
</dbReference>
<dbReference type="GO" id="GO:0006508">
    <property type="term" value="P:proteolysis"/>
    <property type="evidence" value="ECO:0007669"/>
    <property type="project" value="UniProtKB-KW"/>
</dbReference>
<dbReference type="PIRSF" id="PIRSF001123">
    <property type="entry name" value="PepA_GA"/>
    <property type="match status" value="1"/>
</dbReference>
<dbReference type="InterPro" id="IPR011650">
    <property type="entry name" value="Peptidase_M20_dimer"/>
</dbReference>
<dbReference type="eggNOG" id="COG2195">
    <property type="taxonomic scope" value="Bacteria"/>
</dbReference>
<evidence type="ECO:0000256" key="9">
    <source>
        <dbReference type="PIRSR" id="PIRSR001123-2"/>
    </source>
</evidence>
<dbReference type="Pfam" id="PF01546">
    <property type="entry name" value="Peptidase_M20"/>
    <property type="match status" value="1"/>
</dbReference>
<evidence type="ECO:0000256" key="5">
    <source>
        <dbReference type="ARBA" id="ARBA00022833"/>
    </source>
</evidence>
<evidence type="ECO:0000313" key="12">
    <source>
        <dbReference type="Proteomes" id="UP000051658"/>
    </source>
</evidence>
<dbReference type="Proteomes" id="UP000051658">
    <property type="component" value="Unassembled WGS sequence"/>
</dbReference>